<dbReference type="SMART" id="SM00980">
    <property type="entry name" value="THAP"/>
    <property type="match status" value="1"/>
</dbReference>
<reference evidence="8" key="1">
    <citation type="submission" date="2025-08" db="UniProtKB">
        <authorList>
            <consortium name="RefSeq"/>
        </authorList>
    </citation>
    <scope>IDENTIFICATION</scope>
    <source>
        <tissue evidence="8">Whole body</tissue>
    </source>
</reference>
<dbReference type="InterPro" id="IPR006612">
    <property type="entry name" value="THAP_Znf"/>
</dbReference>
<proteinExistence type="predicted"/>
<evidence type="ECO:0000256" key="3">
    <source>
        <dbReference type="ARBA" id="ARBA00022833"/>
    </source>
</evidence>
<gene>
    <name evidence="8" type="primary">LOC113464407</name>
</gene>
<dbReference type="GeneID" id="113464407"/>
<keyword evidence="4 5" id="KW-0238">DNA-binding</keyword>
<dbReference type="Proteomes" id="UP000694925">
    <property type="component" value="Unplaced"/>
</dbReference>
<accession>A0AAJ7WB11</accession>
<dbReference type="GO" id="GO:0008270">
    <property type="term" value="F:zinc ion binding"/>
    <property type="evidence" value="ECO:0007669"/>
    <property type="project" value="UniProtKB-KW"/>
</dbReference>
<dbReference type="SUPFAM" id="SSF57716">
    <property type="entry name" value="Glucocorticoid receptor-like (DNA-binding domain)"/>
    <property type="match status" value="1"/>
</dbReference>
<dbReference type="PROSITE" id="PS50950">
    <property type="entry name" value="ZF_THAP"/>
    <property type="match status" value="1"/>
</dbReference>
<dbReference type="KEGG" id="ccal:113464407"/>
<keyword evidence="2 5" id="KW-0863">Zinc-finger</keyword>
<evidence type="ECO:0000313" key="8">
    <source>
        <dbReference type="RefSeq" id="XP_026669773.1"/>
    </source>
</evidence>
<evidence type="ECO:0000256" key="5">
    <source>
        <dbReference type="PROSITE-ProRule" id="PRU00309"/>
    </source>
</evidence>
<dbReference type="Pfam" id="PF05485">
    <property type="entry name" value="THAP"/>
    <property type="match status" value="1"/>
</dbReference>
<evidence type="ECO:0000256" key="4">
    <source>
        <dbReference type="ARBA" id="ARBA00023125"/>
    </source>
</evidence>
<organism evidence="7 8">
    <name type="scientific">Ceratina calcarata</name>
    <dbReference type="NCBI Taxonomy" id="156304"/>
    <lineage>
        <taxon>Eukaryota</taxon>
        <taxon>Metazoa</taxon>
        <taxon>Ecdysozoa</taxon>
        <taxon>Arthropoda</taxon>
        <taxon>Hexapoda</taxon>
        <taxon>Insecta</taxon>
        <taxon>Pterygota</taxon>
        <taxon>Neoptera</taxon>
        <taxon>Endopterygota</taxon>
        <taxon>Hymenoptera</taxon>
        <taxon>Apocrita</taxon>
        <taxon>Aculeata</taxon>
        <taxon>Apoidea</taxon>
        <taxon>Anthophila</taxon>
        <taxon>Apidae</taxon>
        <taxon>Ceratina</taxon>
        <taxon>Zadontomerus</taxon>
    </lineage>
</organism>
<evidence type="ECO:0000259" key="6">
    <source>
        <dbReference type="PROSITE" id="PS50950"/>
    </source>
</evidence>
<evidence type="ECO:0000256" key="1">
    <source>
        <dbReference type="ARBA" id="ARBA00022723"/>
    </source>
</evidence>
<protein>
    <submittedName>
        <fullName evidence="8">Uncharacterized protein LOC113464407</fullName>
    </submittedName>
</protein>
<evidence type="ECO:0000313" key="7">
    <source>
        <dbReference type="Proteomes" id="UP000694925"/>
    </source>
</evidence>
<keyword evidence="7" id="KW-1185">Reference proteome</keyword>
<dbReference type="RefSeq" id="XP_026669773.1">
    <property type="nucleotide sequence ID" value="XM_026813972.1"/>
</dbReference>
<feature type="domain" description="THAP-type" evidence="6">
    <location>
        <begin position="1"/>
        <end position="82"/>
    </location>
</feature>
<keyword evidence="3" id="KW-0862">Zinc</keyword>
<dbReference type="GO" id="GO:0003677">
    <property type="term" value="F:DNA binding"/>
    <property type="evidence" value="ECO:0007669"/>
    <property type="project" value="UniProtKB-UniRule"/>
</dbReference>
<keyword evidence="1" id="KW-0479">Metal-binding</keyword>
<evidence type="ECO:0000256" key="2">
    <source>
        <dbReference type="ARBA" id="ARBA00022771"/>
    </source>
</evidence>
<sequence>MVYHSCCVPGCYDQTSTRHRFPNPTKAEIRFKEWVRLVGNEKLLQIDPGKIFRNYRVCHEHFRPEDKSTNNFLKKTTLPSRNLPHIKKAQASTSCTAETDLQQEEVIPSTSKTFHPDEIVFQQSSTDCKYYIHNVFHFLENVDLF</sequence>
<dbReference type="AlphaFoldDB" id="A0AAJ7WB11"/>
<name>A0AAJ7WB11_9HYME</name>